<comment type="caution">
    <text evidence="3">The sequence shown here is derived from an EMBL/GenBank/DDBJ whole genome shotgun (WGS) entry which is preliminary data.</text>
</comment>
<feature type="compositionally biased region" description="Basic residues" evidence="1">
    <location>
        <begin position="68"/>
        <end position="86"/>
    </location>
</feature>
<evidence type="ECO:0000256" key="1">
    <source>
        <dbReference type="SAM" id="MobiDB-lite"/>
    </source>
</evidence>
<dbReference type="Pfam" id="PF13490">
    <property type="entry name" value="zf-HC2"/>
    <property type="match status" value="1"/>
</dbReference>
<gene>
    <name evidence="3" type="ORF">ACFP3R_22115</name>
</gene>
<dbReference type="RefSeq" id="WP_380638274.1">
    <property type="nucleotide sequence ID" value="NZ_JBHSQO010000023.1"/>
</dbReference>
<reference evidence="4" key="1">
    <citation type="journal article" date="2019" name="Int. J. Syst. Evol. Microbiol.">
        <title>The Global Catalogue of Microorganisms (GCM) 10K type strain sequencing project: providing services to taxonomists for standard genome sequencing and annotation.</title>
        <authorList>
            <consortium name="The Broad Institute Genomics Platform"/>
            <consortium name="The Broad Institute Genome Sequencing Center for Infectious Disease"/>
            <person name="Wu L."/>
            <person name="Ma J."/>
        </authorList>
    </citation>
    <scope>NUCLEOTIDE SEQUENCE [LARGE SCALE GENOMIC DNA]</scope>
    <source>
        <strain evidence="4">CGMCC 4.7246</strain>
    </source>
</reference>
<keyword evidence="4" id="KW-1185">Reference proteome</keyword>
<dbReference type="EMBL" id="JBHSQO010000023">
    <property type="protein sequence ID" value="MFC6091974.1"/>
    <property type="molecule type" value="Genomic_DNA"/>
</dbReference>
<proteinExistence type="predicted"/>
<dbReference type="InterPro" id="IPR027383">
    <property type="entry name" value="Znf_put"/>
</dbReference>
<accession>A0ABW1P8P6</accession>
<dbReference type="Proteomes" id="UP001596220">
    <property type="component" value="Unassembled WGS sequence"/>
</dbReference>
<protein>
    <submittedName>
        <fullName evidence="3">Zf-HC2 domain-containing protein</fullName>
    </submittedName>
</protein>
<evidence type="ECO:0000313" key="3">
    <source>
        <dbReference type="EMBL" id="MFC6091974.1"/>
    </source>
</evidence>
<evidence type="ECO:0000259" key="2">
    <source>
        <dbReference type="Pfam" id="PF13490"/>
    </source>
</evidence>
<feature type="region of interest" description="Disordered" evidence="1">
    <location>
        <begin position="44"/>
        <end position="86"/>
    </location>
</feature>
<organism evidence="3 4">
    <name type="scientific">Saccharothrix lopnurensis</name>
    <dbReference type="NCBI Taxonomy" id="1670621"/>
    <lineage>
        <taxon>Bacteria</taxon>
        <taxon>Bacillati</taxon>
        <taxon>Actinomycetota</taxon>
        <taxon>Actinomycetes</taxon>
        <taxon>Pseudonocardiales</taxon>
        <taxon>Pseudonocardiaceae</taxon>
        <taxon>Saccharothrix</taxon>
    </lineage>
</organism>
<feature type="domain" description="Putative zinc-finger" evidence="2">
    <location>
        <begin position="3"/>
        <end position="36"/>
    </location>
</feature>
<sequence length="86" mass="9234">MDCETCREALSARLDGEAEPGPAAEVDAHLGQCAACTRRRTRAQALTRTARADEPHHGPGHGDGPPQGRRRGGPRHLRPTAHRRAA</sequence>
<name>A0ABW1P8P6_9PSEU</name>
<evidence type="ECO:0000313" key="4">
    <source>
        <dbReference type="Proteomes" id="UP001596220"/>
    </source>
</evidence>